<dbReference type="EMBL" id="BQNB010014829">
    <property type="protein sequence ID" value="GJT32882.1"/>
    <property type="molecule type" value="Genomic_DNA"/>
</dbReference>
<evidence type="ECO:0008006" key="3">
    <source>
        <dbReference type="Google" id="ProtNLM"/>
    </source>
</evidence>
<reference evidence="1" key="1">
    <citation type="journal article" date="2022" name="Int. J. Mol. Sci.">
        <title>Draft Genome of Tanacetum Coccineum: Genomic Comparison of Closely Related Tanacetum-Family Plants.</title>
        <authorList>
            <person name="Yamashiro T."/>
            <person name="Shiraishi A."/>
            <person name="Nakayama K."/>
            <person name="Satake H."/>
        </authorList>
    </citation>
    <scope>NUCLEOTIDE SEQUENCE</scope>
</reference>
<keyword evidence="2" id="KW-1185">Reference proteome</keyword>
<evidence type="ECO:0000313" key="1">
    <source>
        <dbReference type="EMBL" id="GJT32882.1"/>
    </source>
</evidence>
<dbReference type="Proteomes" id="UP001151760">
    <property type="component" value="Unassembled WGS sequence"/>
</dbReference>
<name>A0ABQ5D3G4_9ASTR</name>
<protein>
    <recommendedName>
        <fullName evidence="3">Integrase, catalytic region, zinc finger, CCHC-type, peptidase aspartic, catalytic</fullName>
    </recommendedName>
</protein>
<reference evidence="1" key="2">
    <citation type="submission" date="2022-01" db="EMBL/GenBank/DDBJ databases">
        <authorList>
            <person name="Yamashiro T."/>
            <person name="Shiraishi A."/>
            <person name="Satake H."/>
            <person name="Nakayama K."/>
        </authorList>
    </citation>
    <scope>NUCLEOTIDE SEQUENCE</scope>
</reference>
<evidence type="ECO:0000313" key="2">
    <source>
        <dbReference type="Proteomes" id="UP001151760"/>
    </source>
</evidence>
<sequence length="209" mass="23915">MTDTVTLINFVLKFIDTVRFDNDHFAAIMGYGYLQIRNITISRVYYVEGLGHNLFSVGKFCDSDLKVAFRKHTCFVRNLEDVDLPLGSCGFNLYTISMDEMMKSSPICLLSKALKIKILVVAPSIAEVVATACYTQNRYLIHPRYNKTPYELLEIANQNLSIFTFLVLYLIQQMILRILVNYSLKQTLESSLGTHHPKWLIESTIKGLD</sequence>
<gene>
    <name evidence="1" type="ORF">Tco_0923301</name>
</gene>
<accession>A0ABQ5D3G4</accession>
<organism evidence="1 2">
    <name type="scientific">Tanacetum coccineum</name>
    <dbReference type="NCBI Taxonomy" id="301880"/>
    <lineage>
        <taxon>Eukaryota</taxon>
        <taxon>Viridiplantae</taxon>
        <taxon>Streptophyta</taxon>
        <taxon>Embryophyta</taxon>
        <taxon>Tracheophyta</taxon>
        <taxon>Spermatophyta</taxon>
        <taxon>Magnoliopsida</taxon>
        <taxon>eudicotyledons</taxon>
        <taxon>Gunneridae</taxon>
        <taxon>Pentapetalae</taxon>
        <taxon>asterids</taxon>
        <taxon>campanulids</taxon>
        <taxon>Asterales</taxon>
        <taxon>Asteraceae</taxon>
        <taxon>Asteroideae</taxon>
        <taxon>Anthemideae</taxon>
        <taxon>Anthemidinae</taxon>
        <taxon>Tanacetum</taxon>
    </lineage>
</organism>
<comment type="caution">
    <text evidence="1">The sequence shown here is derived from an EMBL/GenBank/DDBJ whole genome shotgun (WGS) entry which is preliminary data.</text>
</comment>
<proteinExistence type="predicted"/>